<evidence type="ECO:0000256" key="6">
    <source>
        <dbReference type="SAM" id="MobiDB-lite"/>
    </source>
</evidence>
<proteinExistence type="predicted"/>
<dbReference type="PRINTS" id="PR00452">
    <property type="entry name" value="SH3DOMAIN"/>
</dbReference>
<dbReference type="Proteomes" id="UP000694888">
    <property type="component" value="Unplaced"/>
</dbReference>
<evidence type="ECO:0000259" key="7">
    <source>
        <dbReference type="PROSITE" id="PS50002"/>
    </source>
</evidence>
<feature type="compositionally biased region" description="Basic and acidic residues" evidence="6">
    <location>
        <begin position="67"/>
        <end position="92"/>
    </location>
</feature>
<name>A0ABM1VVC8_APLCA</name>
<dbReference type="InterPro" id="IPR052803">
    <property type="entry name" value="Cilium-Associated_Jouberin"/>
</dbReference>
<dbReference type="PROSITE" id="PS00678">
    <property type="entry name" value="WD_REPEATS_1"/>
    <property type="match status" value="2"/>
</dbReference>
<feature type="compositionally biased region" description="Acidic residues" evidence="6">
    <location>
        <begin position="156"/>
        <end position="169"/>
    </location>
</feature>
<dbReference type="RefSeq" id="XP_035826370.1">
    <property type="nucleotide sequence ID" value="XM_035970477.1"/>
</dbReference>
<dbReference type="InterPro" id="IPR001680">
    <property type="entry name" value="WD40_rpt"/>
</dbReference>
<evidence type="ECO:0000256" key="4">
    <source>
        <dbReference type="PROSITE-ProRule" id="PRU00192"/>
    </source>
</evidence>
<evidence type="ECO:0000313" key="9">
    <source>
        <dbReference type="RefSeq" id="XP_035826370.1"/>
    </source>
</evidence>
<dbReference type="PANTHER" id="PTHR44499">
    <property type="entry name" value="JOUBERIN"/>
    <property type="match status" value="1"/>
</dbReference>
<evidence type="ECO:0000256" key="3">
    <source>
        <dbReference type="ARBA" id="ARBA00022737"/>
    </source>
</evidence>
<dbReference type="PROSITE" id="PS50082">
    <property type="entry name" value="WD_REPEATS_2"/>
    <property type="match status" value="3"/>
</dbReference>
<dbReference type="SUPFAM" id="SSF50044">
    <property type="entry name" value="SH3-domain"/>
    <property type="match status" value="1"/>
</dbReference>
<keyword evidence="8" id="KW-1185">Reference proteome</keyword>
<feature type="compositionally biased region" description="Acidic residues" evidence="6">
    <location>
        <begin position="259"/>
        <end position="288"/>
    </location>
</feature>
<organism evidence="8 9">
    <name type="scientific">Aplysia californica</name>
    <name type="common">California sea hare</name>
    <dbReference type="NCBI Taxonomy" id="6500"/>
    <lineage>
        <taxon>Eukaryota</taxon>
        <taxon>Metazoa</taxon>
        <taxon>Spiralia</taxon>
        <taxon>Lophotrochozoa</taxon>
        <taxon>Mollusca</taxon>
        <taxon>Gastropoda</taxon>
        <taxon>Heterobranchia</taxon>
        <taxon>Euthyneura</taxon>
        <taxon>Tectipleura</taxon>
        <taxon>Aplysiida</taxon>
        <taxon>Aplysioidea</taxon>
        <taxon>Aplysiidae</taxon>
        <taxon>Aplysia</taxon>
    </lineage>
</organism>
<dbReference type="SMART" id="SM00326">
    <property type="entry name" value="SH3"/>
    <property type="match status" value="1"/>
</dbReference>
<dbReference type="PROSITE" id="PS50002">
    <property type="entry name" value="SH3"/>
    <property type="match status" value="1"/>
</dbReference>
<dbReference type="InterPro" id="IPR001452">
    <property type="entry name" value="SH3_domain"/>
</dbReference>
<feature type="region of interest" description="Disordered" evidence="6">
    <location>
        <begin position="1"/>
        <end position="35"/>
    </location>
</feature>
<feature type="region of interest" description="Disordered" evidence="6">
    <location>
        <begin position="1211"/>
        <end position="1248"/>
    </location>
</feature>
<dbReference type="SMART" id="SM00320">
    <property type="entry name" value="WD40"/>
    <property type="match status" value="7"/>
</dbReference>
<dbReference type="SUPFAM" id="SSF50978">
    <property type="entry name" value="WD40 repeat-like"/>
    <property type="match status" value="1"/>
</dbReference>
<feature type="repeat" description="WD" evidence="5">
    <location>
        <begin position="688"/>
        <end position="723"/>
    </location>
</feature>
<dbReference type="InterPro" id="IPR036322">
    <property type="entry name" value="WD40_repeat_dom_sf"/>
</dbReference>
<sequence length="1261" mass="143017">MADEVASNPRPRKKRAKPKTVNDDEALLAHTPTSNTQLRVDQILQQVVAQSTKEATDVKKKKKKKPKNEEEEHVLESLRKGEGIHGLHKDEDSAILANTYDPDDYSKSEKSNKQRQRRKDKNKDKVNEDEKQNVDENTPEQSTQKKKKKVKKKEEFIEDEIEKELELIDQDNSKPKKEPTAAPRRKKVKSPPPEEESESAQNTVLSDEGDSQIKPKVKKKKKPKTEPPDELSVEEKEEKEEATVEPKTKPRKKKKKKEEDDEEVEGKEEADAEEEDKEPETKEEEEEEKAGKKKKKKKKLKDAVVDFLQSFKRSSNDKSAEEEVSADIEDAGKDAEDLGEVMGLMIHRTDKLKSDFRILHPVIRVHVVNEETGNYVAKQHQDRAVTSFFETSNEAVKTVLPMMTQPFDFKERKSTIPVWEDLLVFNENFNYFVQARPKVLLLFELIDFVSMNTASRQFGSQKEEGGWHKIAWAFLKVVGKNDKVNVGNKLRLQLFVPPSRYNRVPGQTEVYQWWRTASRTPYPSTLYVTLKSIEPPEEVSAAMRSMFATQKELGHMSYKDLKSMNWTGREKGPQTSRTLTTWTRLFGQLCRVPNTLSRTLTAGKKGCFVVRFSNDGRNLACACQDGTDYPILVYEIPSGSLKGQFQGHFGIIYDLSWSRSDTQLMSASSDGTVRIWELDKLGETQLRLLPHPGFVYTAEFHPRVESVVVTGGYDEVIRVWDISVDQEHGMLQQEMEEHHGHINSVCFDTDDGQKMYSADSVGTILIWNVFVTEQAARKHFVRDWTRYQEIKDPELKDTPINFIKMHPSGRRLLVHARNNSIFMFDLRVQRVMQKYFGAENLKEKICSTITPCGSFVFSGSEDGKLYAWNTDTGDQVAVYTQLNYQKPVTDVCYHPRDHMLAVCSLGSNHPVYLYKYDPLIAQADAASPRPMSPVETTDIEDLETARASALKELDLQTARSKVMSKEEFETQEKARYHRVMKKLETATLQMSQVPGMVVPESLLSSRMDSIGRSGVQSSWKMQFDTDYSLTPRSAAVPPGVLSPHAPAGSGTQLSQQITSHRGYMRAADSDWRPGFSEMGRHGQRSHSPSVYGRPPHLSLNASLNKPQFSFESPVGKTVKHKHVVALYDYRAQRSDDLTLYKGDVIKLLYKDNENWWMGELSDGQQGFFPANYVTEDDDPSVAQRSSRAASVSSSGTLTAVKTKTGELKFLSGAEDSDGETTGNKKKKAVDVRSAGDGRGPSGVQELNDSIEKLLDEYESMA</sequence>
<dbReference type="PRINTS" id="PR00320">
    <property type="entry name" value="GPROTEINBRPT"/>
</dbReference>
<dbReference type="Pfam" id="PF00400">
    <property type="entry name" value="WD40"/>
    <property type="match status" value="3"/>
</dbReference>
<dbReference type="PROSITE" id="PS50294">
    <property type="entry name" value="WD_REPEATS_REGION"/>
    <property type="match status" value="2"/>
</dbReference>
<keyword evidence="1 4" id="KW-0728">SH3 domain</keyword>
<accession>A0ABM1VVC8</accession>
<dbReference type="Gene3D" id="2.30.30.40">
    <property type="entry name" value="SH3 Domains"/>
    <property type="match status" value="1"/>
</dbReference>
<feature type="domain" description="SH3" evidence="7">
    <location>
        <begin position="1118"/>
        <end position="1178"/>
    </location>
</feature>
<feature type="region of interest" description="Disordered" evidence="6">
    <location>
        <begin position="50"/>
        <end position="295"/>
    </location>
</feature>
<dbReference type="InterPro" id="IPR036028">
    <property type="entry name" value="SH3-like_dom_sf"/>
</dbReference>
<feature type="repeat" description="WD" evidence="5">
    <location>
        <begin position="645"/>
        <end position="679"/>
    </location>
</feature>
<dbReference type="PANTHER" id="PTHR44499:SF1">
    <property type="entry name" value="JOUBERIN"/>
    <property type="match status" value="1"/>
</dbReference>
<dbReference type="CDD" id="cd00200">
    <property type="entry name" value="WD40"/>
    <property type="match status" value="1"/>
</dbReference>
<protein>
    <submittedName>
        <fullName evidence="9">Jouberin isoform X1</fullName>
    </submittedName>
</protein>
<keyword evidence="2 5" id="KW-0853">WD repeat</keyword>
<dbReference type="InterPro" id="IPR020472">
    <property type="entry name" value="WD40_PAC1"/>
</dbReference>
<feature type="repeat" description="WD" evidence="5">
    <location>
        <begin position="850"/>
        <end position="878"/>
    </location>
</feature>
<dbReference type="Gene3D" id="2.130.10.10">
    <property type="entry name" value="YVTN repeat-like/Quinoprotein amine dehydrogenase"/>
    <property type="match status" value="1"/>
</dbReference>
<dbReference type="InterPro" id="IPR015943">
    <property type="entry name" value="WD40/YVTN_repeat-like_dom_sf"/>
</dbReference>
<gene>
    <name evidence="9" type="primary">LOC101855391</name>
</gene>
<feature type="compositionally biased region" description="Basic and acidic residues" evidence="6">
    <location>
        <begin position="233"/>
        <end position="248"/>
    </location>
</feature>
<evidence type="ECO:0000313" key="8">
    <source>
        <dbReference type="Proteomes" id="UP000694888"/>
    </source>
</evidence>
<reference evidence="9" key="1">
    <citation type="submission" date="2025-08" db="UniProtKB">
        <authorList>
            <consortium name="RefSeq"/>
        </authorList>
    </citation>
    <scope>IDENTIFICATION</scope>
</reference>
<keyword evidence="3" id="KW-0677">Repeat</keyword>
<dbReference type="InterPro" id="IPR019775">
    <property type="entry name" value="WD40_repeat_CS"/>
</dbReference>
<evidence type="ECO:0000256" key="2">
    <source>
        <dbReference type="ARBA" id="ARBA00022574"/>
    </source>
</evidence>
<feature type="compositionally biased region" description="Basic and acidic residues" evidence="6">
    <location>
        <begin position="121"/>
        <end position="134"/>
    </location>
</feature>
<evidence type="ECO:0000256" key="1">
    <source>
        <dbReference type="ARBA" id="ARBA00022443"/>
    </source>
</evidence>
<dbReference type="PRINTS" id="PR00499">
    <property type="entry name" value="P67PHOX"/>
</dbReference>
<evidence type="ECO:0000256" key="5">
    <source>
        <dbReference type="PROSITE-ProRule" id="PRU00221"/>
    </source>
</evidence>
<dbReference type="GeneID" id="101855391"/>
<dbReference type="Pfam" id="PF00018">
    <property type="entry name" value="SH3_1"/>
    <property type="match status" value="1"/>
</dbReference>